<dbReference type="Pfam" id="PF05996">
    <property type="entry name" value="Fe_bilin_red"/>
    <property type="match status" value="1"/>
</dbReference>
<dbReference type="GO" id="GO:0016636">
    <property type="term" value="F:oxidoreductase activity, acting on the CH-CH group of donors, iron-sulfur protein as acceptor"/>
    <property type="evidence" value="ECO:0007669"/>
    <property type="project" value="InterPro"/>
</dbReference>
<accession>A0A6J7WQG0</accession>
<dbReference type="GO" id="GO:0010024">
    <property type="term" value="P:phytochromobilin biosynthetic process"/>
    <property type="evidence" value="ECO:0007669"/>
    <property type="project" value="InterPro"/>
</dbReference>
<sequence length="229" mass="26670">MSIIFKKLKAHAQEFEKILSTRAFLLDETSKYSWTNKVYKSAWTRRAHLDVIDVSETKNLFMMHICVFPHVYDRAPIYGFDIIAGPSKITGAFLDYSPIGDPDHALCKYFQELVEPTQWSKPRELPAWAQNIFSNQMVAAGNINSEFELDVVLELSKKSLVHYMDNIKTHRPPLTYDDQVKLYNFTEQQNYYCQQQKCNPHTPRVLKSLGFTEEVAHDFIHTELFPEIS</sequence>
<protein>
    <submittedName>
        <fullName evidence="1">Phycocyanobilin:ferredoxin oxidoreductase</fullName>
    </submittedName>
</protein>
<dbReference type="EMBL" id="LR798261">
    <property type="protein sequence ID" value="CAB5218364.1"/>
    <property type="molecule type" value="Genomic_DNA"/>
</dbReference>
<dbReference type="InterPro" id="IPR009249">
    <property type="entry name" value="Ferredoxin-dep_bilin_Rdtase"/>
</dbReference>
<organism evidence="1">
    <name type="scientific">uncultured Caudovirales phage</name>
    <dbReference type="NCBI Taxonomy" id="2100421"/>
    <lineage>
        <taxon>Viruses</taxon>
        <taxon>Duplodnaviria</taxon>
        <taxon>Heunggongvirae</taxon>
        <taxon>Uroviricota</taxon>
        <taxon>Caudoviricetes</taxon>
        <taxon>Peduoviridae</taxon>
        <taxon>Maltschvirus</taxon>
        <taxon>Maltschvirus maltsch</taxon>
    </lineage>
</organism>
<name>A0A6J7WQG0_9CAUD</name>
<reference evidence="1" key="1">
    <citation type="submission" date="2020-05" db="EMBL/GenBank/DDBJ databases">
        <authorList>
            <person name="Chiriac C."/>
            <person name="Salcher M."/>
            <person name="Ghai R."/>
            <person name="Kavagutti S V."/>
        </authorList>
    </citation>
    <scope>NUCLEOTIDE SEQUENCE</scope>
</reference>
<dbReference type="GO" id="GO:0050897">
    <property type="term" value="F:cobalt ion binding"/>
    <property type="evidence" value="ECO:0007669"/>
    <property type="project" value="InterPro"/>
</dbReference>
<gene>
    <name evidence="1" type="ORF">UFOVP218_7</name>
</gene>
<dbReference type="Gene3D" id="3.40.1500.20">
    <property type="match status" value="1"/>
</dbReference>
<proteinExistence type="predicted"/>
<evidence type="ECO:0000313" key="1">
    <source>
        <dbReference type="EMBL" id="CAB5218364.1"/>
    </source>
</evidence>